<gene>
    <name evidence="1" type="ORF">BJ976_000276</name>
</gene>
<sequence length="351" mass="36229">MPEPGTARPRPHAAAPWAEPERIWLALPMAHPVPGALDEARDAVAGLAESASAVGEVAVLVDPEDRGAARLLPRAAERVPARVRTPLLGRTGPTFVSVGDAVEAVHWRLPSPTQGGPEGRDAEAGAVVARAAGLPLHTPLLAAPPATWAADGEGTAVASTLLLDPVLNDGWGRDQVEEALADLLGIERVLWLPAAAHREAGPHGGLAHLHPWVRFTAPGAVSVNWQSGRLHPDHAPGAAAVHVLTGAHDARGRTLQVHTVPPAVPEPGAAPEGTGPRSLLDTVRLGAAHVLRPAFADPETDARAAAEAARLHPGLEQVPFPQPPVLRLLGAFSDLLLSQPRPASPAPAPAA</sequence>
<organism evidence="1 2">
    <name type="scientific">Micrococcus flavus</name>
    <dbReference type="NCBI Taxonomy" id="384602"/>
    <lineage>
        <taxon>Bacteria</taxon>
        <taxon>Bacillati</taxon>
        <taxon>Actinomycetota</taxon>
        <taxon>Actinomycetes</taxon>
        <taxon>Micrococcales</taxon>
        <taxon>Micrococcaceae</taxon>
        <taxon>Micrococcus</taxon>
    </lineage>
</organism>
<dbReference type="EC" id="3.5.3.12" evidence="1"/>
<dbReference type="PANTHER" id="PTHR31377">
    <property type="entry name" value="AGMATINE DEIMINASE-RELATED"/>
    <property type="match status" value="1"/>
</dbReference>
<dbReference type="Pfam" id="PF04371">
    <property type="entry name" value="PAD_porph"/>
    <property type="match status" value="1"/>
</dbReference>
<protein>
    <submittedName>
        <fullName evidence="1">Agmatine deiminase</fullName>
        <ecNumber evidence="1">3.5.3.12</ecNumber>
    </submittedName>
</protein>
<dbReference type="PANTHER" id="PTHR31377:SF0">
    <property type="entry name" value="AGMATINE DEIMINASE-RELATED"/>
    <property type="match status" value="1"/>
</dbReference>
<dbReference type="Proteomes" id="UP000560081">
    <property type="component" value="Unassembled WGS sequence"/>
</dbReference>
<dbReference type="EMBL" id="JACHMC010000001">
    <property type="protein sequence ID" value="MBB4881925.1"/>
    <property type="molecule type" value="Genomic_DNA"/>
</dbReference>
<dbReference type="GO" id="GO:0009446">
    <property type="term" value="P:putrescine biosynthetic process"/>
    <property type="evidence" value="ECO:0007669"/>
    <property type="project" value="InterPro"/>
</dbReference>
<dbReference type="Gene3D" id="3.75.10.10">
    <property type="entry name" value="L-arginine/glycine Amidinotransferase, Chain A"/>
    <property type="match status" value="1"/>
</dbReference>
<dbReference type="GO" id="GO:0004668">
    <property type="term" value="F:protein-arginine deiminase activity"/>
    <property type="evidence" value="ECO:0007669"/>
    <property type="project" value="InterPro"/>
</dbReference>
<dbReference type="SUPFAM" id="SSF55909">
    <property type="entry name" value="Pentein"/>
    <property type="match status" value="1"/>
</dbReference>
<reference evidence="1 2" key="1">
    <citation type="submission" date="2020-08" db="EMBL/GenBank/DDBJ databases">
        <title>Sequencing the genomes of 1000 actinobacteria strains.</title>
        <authorList>
            <person name="Klenk H.-P."/>
        </authorList>
    </citation>
    <scope>NUCLEOTIDE SEQUENCE [LARGE SCALE GENOMIC DNA]</scope>
    <source>
        <strain evidence="1 2">DSM 19079</strain>
    </source>
</reference>
<keyword evidence="2" id="KW-1185">Reference proteome</keyword>
<keyword evidence="1" id="KW-0378">Hydrolase</keyword>
<name>A0A4Y8X498_9MICC</name>
<comment type="caution">
    <text evidence="1">The sequence shown here is derived from an EMBL/GenBank/DDBJ whole genome shotgun (WGS) entry which is preliminary data.</text>
</comment>
<evidence type="ECO:0000313" key="2">
    <source>
        <dbReference type="Proteomes" id="UP000560081"/>
    </source>
</evidence>
<dbReference type="AlphaFoldDB" id="A0A4Y8X498"/>
<dbReference type="RefSeq" id="WP_135029257.1">
    <property type="nucleotide sequence ID" value="NZ_BMLA01000003.1"/>
</dbReference>
<dbReference type="OrthoDB" id="9808013at2"/>
<evidence type="ECO:0000313" key="1">
    <source>
        <dbReference type="EMBL" id="MBB4881925.1"/>
    </source>
</evidence>
<accession>A0A4Y8X498</accession>
<dbReference type="InterPro" id="IPR007466">
    <property type="entry name" value="Peptidyl-Arg-deiminase_porph"/>
</dbReference>
<proteinExistence type="predicted"/>
<dbReference type="GO" id="GO:0047632">
    <property type="term" value="F:agmatine deiminase activity"/>
    <property type="evidence" value="ECO:0007669"/>
    <property type="project" value="UniProtKB-EC"/>
</dbReference>